<dbReference type="OrthoDB" id="9797997at2"/>
<comment type="caution">
    <text evidence="1">The sequence shown here is derived from an EMBL/GenBank/DDBJ whole genome shotgun (WGS) entry which is preliminary data.</text>
</comment>
<proteinExistence type="predicted"/>
<reference evidence="1 2" key="1">
    <citation type="submission" date="2013-04" db="EMBL/GenBank/DDBJ databases">
        <title>Hyphomonas sp. T24B3 Genome Sequencing.</title>
        <authorList>
            <person name="Lai Q."/>
            <person name="Shao Z."/>
        </authorList>
    </citation>
    <scope>NUCLEOTIDE SEQUENCE [LARGE SCALE GENOMIC DNA]</scope>
    <source>
        <strain evidence="1 2">T24B3</strain>
    </source>
</reference>
<evidence type="ECO:0000313" key="1">
    <source>
        <dbReference type="EMBL" id="RAN32615.1"/>
    </source>
</evidence>
<evidence type="ECO:0000313" key="2">
    <source>
        <dbReference type="Proteomes" id="UP000249123"/>
    </source>
</evidence>
<dbReference type="eggNOG" id="ENOG5030PC4">
    <property type="taxonomic scope" value="Bacteria"/>
</dbReference>
<accession>A0A062TWD0</accession>
<gene>
    <name evidence="1" type="ORF">HY3_14915</name>
</gene>
<keyword evidence="2" id="KW-1185">Reference proteome</keyword>
<dbReference type="RefSeq" id="WP_034827276.1">
    <property type="nucleotide sequence ID" value="NZ_AWFA01000029.1"/>
</dbReference>
<organism evidence="1 2">
    <name type="scientific">Hyphomonas pacifica</name>
    <dbReference type="NCBI Taxonomy" id="1280941"/>
    <lineage>
        <taxon>Bacteria</taxon>
        <taxon>Pseudomonadati</taxon>
        <taxon>Pseudomonadota</taxon>
        <taxon>Alphaproteobacteria</taxon>
        <taxon>Hyphomonadales</taxon>
        <taxon>Hyphomonadaceae</taxon>
        <taxon>Hyphomonas</taxon>
    </lineage>
</organism>
<name>A0A062TWD0_9PROT</name>
<sequence length="520" mass="57392">MTYNFFALLAGVILFIGAAAAEPPTEEANDLLYACEASYALQGAKMDPRWCQCQSAYYRKLMTTADWRRYSRDFFALRDLQDSNAPTAENSYARGMQIGRDHCAACNQNGYQGCLANTVDPTQEQREIVNAIAHGAFGKVSRNIAYKQMFTRYIEAYSRQCRSQITSGKLIIREYSSRNGPTERVEVAVEHPFVESYKAYGRADSDAVTADAVRVLGDILTSDNPFDQTPTINMGQRLAGLDNDMNEIVRECRSDFGKALHENLRRFDAGEAPVKMLAASASSAMSATSRRQMIQEAMAEAYERAKKRWAAADAKRASQEELRAGLTCSSEKWNLPDSSRARVANEYGSYVGGWRGTLLGGEAELLTWGTMDMYGQLAGLIYFPDKACLMAAEFKNDSTPRDAVKLQVVKARSLISQCTDALNLPANVDEKRYNLGGQFYLEPTSTGQRMTLALGTMSPGYRAVNNMGFDGTCETQSAFSKAPVSSAMVDRISAEKAAAGRHHPGWLPPRQVIEQLTAGR</sequence>
<dbReference type="AlphaFoldDB" id="A0A062TWD0"/>
<dbReference type="Proteomes" id="UP000249123">
    <property type="component" value="Unassembled WGS sequence"/>
</dbReference>
<dbReference type="EMBL" id="AWFB01000031">
    <property type="protein sequence ID" value="RAN32615.1"/>
    <property type="molecule type" value="Genomic_DNA"/>
</dbReference>
<protein>
    <submittedName>
        <fullName evidence="1">Uncharacterized protein</fullName>
    </submittedName>
</protein>